<proteinExistence type="predicted"/>
<dbReference type="EMBL" id="CM047899">
    <property type="protein sequence ID" value="KAJ0103154.1"/>
    <property type="molecule type" value="Genomic_DNA"/>
</dbReference>
<keyword evidence="2" id="KW-1185">Reference proteome</keyword>
<evidence type="ECO:0000313" key="2">
    <source>
        <dbReference type="Proteomes" id="UP001164250"/>
    </source>
</evidence>
<gene>
    <name evidence="1" type="ORF">Patl1_04064</name>
</gene>
<reference evidence="2" key="1">
    <citation type="journal article" date="2023" name="G3 (Bethesda)">
        <title>Genome assembly and association tests identify interacting loci associated with vigor, precocity, and sex in interspecific pistachio rootstocks.</title>
        <authorList>
            <person name="Palmer W."/>
            <person name="Jacygrad E."/>
            <person name="Sagayaradj S."/>
            <person name="Cavanaugh K."/>
            <person name="Han R."/>
            <person name="Bertier L."/>
            <person name="Beede B."/>
            <person name="Kafkas S."/>
            <person name="Golino D."/>
            <person name="Preece J."/>
            <person name="Michelmore R."/>
        </authorList>
    </citation>
    <scope>NUCLEOTIDE SEQUENCE [LARGE SCALE GENOMIC DNA]</scope>
</reference>
<dbReference type="Proteomes" id="UP001164250">
    <property type="component" value="Chromosome 3"/>
</dbReference>
<sequence length="140" mass="16341">MEVKMEEKEDDKDDIVVIDVDDEDGVENDGDEDYITEEEVEEEDTKEEEAEEVTIWKRRGKKTSGNNAENIVFQDELKQEWLRELVNWNDGRTLIRGWAVVCRWNHVKKDDVCICEILLKEGEKQDIIKVHIICGSGSRS</sequence>
<organism evidence="1 2">
    <name type="scientific">Pistacia atlantica</name>
    <dbReference type="NCBI Taxonomy" id="434234"/>
    <lineage>
        <taxon>Eukaryota</taxon>
        <taxon>Viridiplantae</taxon>
        <taxon>Streptophyta</taxon>
        <taxon>Embryophyta</taxon>
        <taxon>Tracheophyta</taxon>
        <taxon>Spermatophyta</taxon>
        <taxon>Magnoliopsida</taxon>
        <taxon>eudicotyledons</taxon>
        <taxon>Gunneridae</taxon>
        <taxon>Pentapetalae</taxon>
        <taxon>rosids</taxon>
        <taxon>malvids</taxon>
        <taxon>Sapindales</taxon>
        <taxon>Anacardiaceae</taxon>
        <taxon>Pistacia</taxon>
    </lineage>
</organism>
<comment type="caution">
    <text evidence="1">The sequence shown here is derived from an EMBL/GenBank/DDBJ whole genome shotgun (WGS) entry which is preliminary data.</text>
</comment>
<accession>A0ACC1BW01</accession>
<protein>
    <submittedName>
        <fullName evidence="1">Uncharacterized protein</fullName>
    </submittedName>
</protein>
<name>A0ACC1BW01_9ROSI</name>
<evidence type="ECO:0000313" key="1">
    <source>
        <dbReference type="EMBL" id="KAJ0103154.1"/>
    </source>
</evidence>